<keyword evidence="3" id="KW-1185">Reference proteome</keyword>
<keyword evidence="1" id="KW-1133">Transmembrane helix</keyword>
<name>A0A7L7LG81_9BACT</name>
<sequence>MFPAGTLYSRQFSDMHSHCSCCGQSFEPEPGYYYGAMFVSYAFSTAIFLAVIFGLSFLVKEVTTTMVAVTILVIVVGLLPITFRLSRALWINIFIHYEGPCQLIVKK</sequence>
<dbReference type="KEGG" id="add:HUW48_01710"/>
<evidence type="ECO:0000313" key="2">
    <source>
        <dbReference type="EMBL" id="QMU31409.1"/>
    </source>
</evidence>
<keyword evidence="1" id="KW-0812">Transmembrane</keyword>
<dbReference type="Pfam" id="PF06170">
    <property type="entry name" value="DUF983"/>
    <property type="match status" value="1"/>
</dbReference>
<protein>
    <submittedName>
        <fullName evidence="2">DUF983 domain-containing protein</fullName>
    </submittedName>
</protein>
<feature type="transmembrane region" description="Helical" evidence="1">
    <location>
        <begin position="65"/>
        <end position="83"/>
    </location>
</feature>
<reference evidence="2 3" key="1">
    <citation type="submission" date="2020-08" db="EMBL/GenBank/DDBJ databases">
        <title>Adhaeribacter dokdonensis sp. nov., isolated from the rhizosphere of Elymus tsukushiensis, a plant native to the Dokdo Islands, Republic of Korea.</title>
        <authorList>
            <person name="Ghim S.Y."/>
        </authorList>
    </citation>
    <scope>NUCLEOTIDE SEQUENCE [LARGE SCALE GENOMIC DNA]</scope>
    <source>
        <strain evidence="2 3">KUDC8001</strain>
    </source>
</reference>
<evidence type="ECO:0000313" key="3">
    <source>
        <dbReference type="Proteomes" id="UP000514509"/>
    </source>
</evidence>
<dbReference type="EMBL" id="CP055153">
    <property type="protein sequence ID" value="QMU31409.1"/>
    <property type="molecule type" value="Genomic_DNA"/>
</dbReference>
<dbReference type="InterPro" id="IPR009325">
    <property type="entry name" value="DUF983"/>
</dbReference>
<dbReference type="Proteomes" id="UP000514509">
    <property type="component" value="Chromosome"/>
</dbReference>
<proteinExistence type="predicted"/>
<accession>A0A7L7LG81</accession>
<keyword evidence="1" id="KW-0472">Membrane</keyword>
<feature type="transmembrane region" description="Helical" evidence="1">
    <location>
        <begin position="38"/>
        <end position="59"/>
    </location>
</feature>
<gene>
    <name evidence="2" type="ORF">HUW48_01710</name>
</gene>
<evidence type="ECO:0000256" key="1">
    <source>
        <dbReference type="SAM" id="Phobius"/>
    </source>
</evidence>
<dbReference type="AlphaFoldDB" id="A0A7L7LG81"/>
<organism evidence="2 3">
    <name type="scientific">Adhaeribacter radiodurans</name>
    <dbReference type="NCBI Taxonomy" id="2745197"/>
    <lineage>
        <taxon>Bacteria</taxon>
        <taxon>Pseudomonadati</taxon>
        <taxon>Bacteroidota</taxon>
        <taxon>Cytophagia</taxon>
        <taxon>Cytophagales</taxon>
        <taxon>Hymenobacteraceae</taxon>
        <taxon>Adhaeribacter</taxon>
    </lineage>
</organism>